<dbReference type="Pfam" id="PF13481">
    <property type="entry name" value="AAA_25"/>
    <property type="match status" value="1"/>
</dbReference>
<keyword evidence="2" id="KW-1185">Reference proteome</keyword>
<dbReference type="SUPFAM" id="SSF52540">
    <property type="entry name" value="P-loop containing nucleoside triphosphate hydrolases"/>
    <property type="match status" value="1"/>
</dbReference>
<proteinExistence type="predicted"/>
<accession>A0A7X3K2I1</accession>
<evidence type="ECO:0000313" key="2">
    <source>
        <dbReference type="Proteomes" id="UP000438106"/>
    </source>
</evidence>
<dbReference type="RefSeq" id="WP_157288987.1">
    <property type="nucleotide sequence ID" value="NZ_WQRF01000001.1"/>
</dbReference>
<reference evidence="1 2" key="1">
    <citation type="submission" date="2019-12" db="EMBL/GenBank/DDBJ databases">
        <title>Devosia maris sp. nov., isolated from the deep seawater.</title>
        <authorList>
            <person name="Liu Y."/>
        </authorList>
    </citation>
    <scope>NUCLEOTIDE SEQUENCE [LARGE SCALE GENOMIC DNA]</scope>
    <source>
        <strain evidence="1 2">L53-10-65</strain>
    </source>
</reference>
<name>A0A7X3K2I1_9HYPH</name>
<dbReference type="EMBL" id="WQRF01000001">
    <property type="protein sequence ID" value="MVS97895.1"/>
    <property type="molecule type" value="Genomic_DNA"/>
</dbReference>
<organism evidence="1 2">
    <name type="scientific">Devosia marina</name>
    <dbReference type="NCBI Taxonomy" id="2683198"/>
    <lineage>
        <taxon>Bacteria</taxon>
        <taxon>Pseudomonadati</taxon>
        <taxon>Pseudomonadota</taxon>
        <taxon>Alphaproteobacteria</taxon>
        <taxon>Hyphomicrobiales</taxon>
        <taxon>Devosiaceae</taxon>
        <taxon>Devosia</taxon>
    </lineage>
</organism>
<comment type="caution">
    <text evidence="1">The sequence shown here is derived from an EMBL/GenBank/DDBJ whole genome shotgun (WGS) entry which is preliminary data.</text>
</comment>
<sequence>MNVPELFTEAKVSGASAAAAEVQYTIATSDRPIAKRFAAIAGKPTKRSSDAPLSSGHATTSFLIGNAAEMASQLAATLETLDVNQVLICAPPPEGQVTWRLVVDDKVDEVEGSISRTKRFFQAPEGPGLCPLDFDTKEFPSSIKARLDSLRTPLEAIFPAFAEAADVSRPSMSTGIRHKGTGTETPKQGGLHRYFIAKDGQDVPRFARVVRDRLVLNGWGWPHVTAAGRVLIKTIIDFNATTDQSRVWYEGKAILESDELEFVPDARKAVVRAGGFLDTSLLPDLSDAERAELNRIEFELRAEKADEAERVRLDHKQRMRGRVPNIQPSGFADFNEDHNQAVEKDILQGDFPILLDDGRLVTAREISQAPGRYAGQTCPDPLEPEYGAGRNVAIILNGGGDTRIESQAHGGQTFHIRMKVSDFFEEIEEEPATQSAERVIVPTPFVWEDPATIPPREWLYGGHYLRKFISATVAPGSLGKSSLVLVENMAMATQRALLGVMPHGRYNCWYWNGEDPFDEIKRRVHAVMLYYGIERSEIEGRFFYDSGRSTPLTIARQTKDGVTIHEPDFKAIKAAIRARSISVLSIDPFVSSHRVTENDNDAMAMVARSWAQIADELNISIELVHHARKLGGREVTAEDARGGGALVDAARDVRTLTRPASDKELRSISPDGDRRSFFRFGDGKSNLTAPAGKDTKWMTLKSQHLGNATPNYPAGDSIGVVAEHKPLAVVSYTSDDDTAAILDELRSGDYRDDPRSPDWSGNAVAKVLGLEPKDEDDKAVIVARLRELKAARLITTVRRPDAKRVHRTFVKVCEQ</sequence>
<dbReference type="AlphaFoldDB" id="A0A7X3K2I1"/>
<dbReference type="Proteomes" id="UP000438106">
    <property type="component" value="Unassembled WGS sequence"/>
</dbReference>
<dbReference type="Gene3D" id="3.40.50.300">
    <property type="entry name" value="P-loop containing nucleotide triphosphate hydrolases"/>
    <property type="match status" value="1"/>
</dbReference>
<evidence type="ECO:0000313" key="1">
    <source>
        <dbReference type="EMBL" id="MVS97895.1"/>
    </source>
</evidence>
<gene>
    <name evidence="1" type="ORF">GO014_02465</name>
</gene>
<dbReference type="InterPro" id="IPR027417">
    <property type="entry name" value="P-loop_NTPase"/>
</dbReference>
<protein>
    <submittedName>
        <fullName evidence="1">AAA family ATPase</fullName>
    </submittedName>
</protein>